<proteinExistence type="predicted"/>
<dbReference type="Proteomes" id="UP000215596">
    <property type="component" value="Unassembled WGS sequence"/>
</dbReference>
<feature type="transmembrane region" description="Helical" evidence="1">
    <location>
        <begin position="6"/>
        <end position="25"/>
    </location>
</feature>
<keyword evidence="1" id="KW-0812">Transmembrane</keyword>
<dbReference type="EMBL" id="NPBY01000010">
    <property type="protein sequence ID" value="PAD79765.1"/>
    <property type="molecule type" value="Genomic_DNA"/>
</dbReference>
<evidence type="ECO:0000313" key="4">
    <source>
        <dbReference type="Proteomes" id="UP000215596"/>
    </source>
</evidence>
<reference evidence="2 5" key="2">
    <citation type="submission" date="2019-11" db="EMBL/GenBank/DDBJ databases">
        <title>Draft genome sequences of five Paenibacillus species of dairy origin.</title>
        <authorList>
            <person name="Olajide A.M."/>
            <person name="Chen S."/>
            <person name="Lapointe G."/>
        </authorList>
    </citation>
    <scope>NUCLEOTIDE SEQUENCE [LARGE SCALE GENOMIC DNA]</scope>
    <source>
        <strain evidence="2 5">3CS1</strain>
    </source>
</reference>
<accession>A0A268F310</accession>
<dbReference type="OrthoDB" id="3173919at2"/>
<comment type="caution">
    <text evidence="3">The sequence shown here is derived from an EMBL/GenBank/DDBJ whole genome shotgun (WGS) entry which is preliminary data.</text>
</comment>
<dbReference type="AlphaFoldDB" id="A0A268F310"/>
<keyword evidence="5" id="KW-1185">Reference proteome</keyword>
<keyword evidence="1" id="KW-0472">Membrane</keyword>
<feature type="transmembrane region" description="Helical" evidence="1">
    <location>
        <begin position="72"/>
        <end position="90"/>
    </location>
</feature>
<reference evidence="3 4" key="1">
    <citation type="submission" date="2017-07" db="EMBL/GenBank/DDBJ databases">
        <title>Isolation and whole genome analysis of endospore-forming bacteria from heroin.</title>
        <authorList>
            <person name="Kalinowski J."/>
            <person name="Ahrens B."/>
            <person name="Al-Dilaimi A."/>
            <person name="Winkler A."/>
            <person name="Wibberg D."/>
            <person name="Schleenbecker U."/>
            <person name="Ruckert C."/>
            <person name="Wolfel R."/>
            <person name="Grass G."/>
        </authorList>
    </citation>
    <scope>NUCLEOTIDE SEQUENCE [LARGE SCALE GENOMIC DNA]</scope>
    <source>
        <strain evidence="3 4">7537-G1</strain>
    </source>
</reference>
<protein>
    <recommendedName>
        <fullName evidence="6">SdpI family protein</fullName>
    </recommendedName>
</protein>
<dbReference type="Pfam" id="PF13630">
    <property type="entry name" value="SdpI"/>
    <property type="match status" value="1"/>
</dbReference>
<evidence type="ECO:0008006" key="6">
    <source>
        <dbReference type="Google" id="ProtNLM"/>
    </source>
</evidence>
<evidence type="ECO:0000256" key="1">
    <source>
        <dbReference type="SAM" id="Phobius"/>
    </source>
</evidence>
<dbReference type="Proteomes" id="UP000435177">
    <property type="component" value="Unassembled WGS sequence"/>
</dbReference>
<dbReference type="RefSeq" id="WP_095263562.1">
    <property type="nucleotide sequence ID" value="NZ_NPBY01000010.1"/>
</dbReference>
<keyword evidence="1" id="KW-1133">Transmembrane helix</keyword>
<name>A0A268F310_9BACL</name>
<evidence type="ECO:0000313" key="3">
    <source>
        <dbReference type="EMBL" id="PAD79765.1"/>
    </source>
</evidence>
<dbReference type="EMBL" id="WOAA01000001">
    <property type="protein sequence ID" value="MUG65057.1"/>
    <property type="molecule type" value="Genomic_DNA"/>
</dbReference>
<evidence type="ECO:0000313" key="5">
    <source>
        <dbReference type="Proteomes" id="UP000435177"/>
    </source>
</evidence>
<feature type="transmembrane region" description="Helical" evidence="1">
    <location>
        <begin position="46"/>
        <end position="66"/>
    </location>
</feature>
<organism evidence="3 4">
    <name type="scientific">Paenibacillus campinasensis</name>
    <dbReference type="NCBI Taxonomy" id="66347"/>
    <lineage>
        <taxon>Bacteria</taxon>
        <taxon>Bacillati</taxon>
        <taxon>Bacillota</taxon>
        <taxon>Bacilli</taxon>
        <taxon>Bacillales</taxon>
        <taxon>Paenibacillaceae</taxon>
        <taxon>Paenibacillus</taxon>
    </lineage>
</organism>
<evidence type="ECO:0000313" key="2">
    <source>
        <dbReference type="EMBL" id="MUG65057.1"/>
    </source>
</evidence>
<dbReference type="InterPro" id="IPR025962">
    <property type="entry name" value="SdpI/YhfL"/>
</dbReference>
<sequence length="97" mass="10601">MDPSLSLGIIFLLYGALMVVIPPKTHKNFYAYKTAASLKNPRNFKVANRLVGLLLLISGAVLLALALVTRSFLVTAIIAAVAYIVIYTLVEIRLKNL</sequence>
<gene>
    <name evidence="3" type="ORF">CHH67_03355</name>
    <name evidence="2" type="ORF">GNP94_03430</name>
</gene>